<feature type="domain" description="Thioredoxin" evidence="4">
    <location>
        <begin position="15"/>
        <end position="203"/>
    </location>
</feature>
<comment type="caution">
    <text evidence="5">The sequence shown here is derived from an EMBL/GenBank/DDBJ whole genome shotgun (WGS) entry which is preliminary data.</text>
</comment>
<dbReference type="Proteomes" id="UP000530564">
    <property type="component" value="Unassembled WGS sequence"/>
</dbReference>
<dbReference type="SUPFAM" id="SSF52833">
    <property type="entry name" value="Thioredoxin-like"/>
    <property type="match status" value="1"/>
</dbReference>
<dbReference type="AlphaFoldDB" id="A0A839ZZ43"/>
<comment type="function">
    <text evidence="1">May be required for disulfide bond formation in some proteins.</text>
</comment>
<dbReference type="Gene3D" id="3.40.30.10">
    <property type="entry name" value="Glutaredoxin"/>
    <property type="match status" value="1"/>
</dbReference>
<name>A0A839ZZ43_9CAUL</name>
<keyword evidence="6" id="KW-1185">Reference proteome</keyword>
<dbReference type="InterPro" id="IPR012336">
    <property type="entry name" value="Thioredoxin-like_fold"/>
</dbReference>
<keyword evidence="3" id="KW-0732">Signal</keyword>
<feature type="chain" id="PRO_5032403384" evidence="3">
    <location>
        <begin position="26"/>
        <end position="204"/>
    </location>
</feature>
<feature type="signal peptide" evidence="3">
    <location>
        <begin position="1"/>
        <end position="25"/>
    </location>
</feature>
<dbReference type="InterPro" id="IPR013766">
    <property type="entry name" value="Thioredoxin_domain"/>
</dbReference>
<comment type="similarity">
    <text evidence="2">Belongs to the thioredoxin family. DsbA subfamily.</text>
</comment>
<evidence type="ECO:0000313" key="6">
    <source>
        <dbReference type="Proteomes" id="UP000530564"/>
    </source>
</evidence>
<evidence type="ECO:0000256" key="3">
    <source>
        <dbReference type="SAM" id="SignalP"/>
    </source>
</evidence>
<evidence type="ECO:0000259" key="4">
    <source>
        <dbReference type="PROSITE" id="PS51352"/>
    </source>
</evidence>
<gene>
    <name evidence="5" type="ORF">GGQ61_002031</name>
</gene>
<dbReference type="PROSITE" id="PS51352">
    <property type="entry name" value="THIOREDOXIN_2"/>
    <property type="match status" value="1"/>
</dbReference>
<dbReference type="Pfam" id="PF13462">
    <property type="entry name" value="Thioredoxin_4"/>
    <property type="match status" value="1"/>
</dbReference>
<evidence type="ECO:0000313" key="5">
    <source>
        <dbReference type="EMBL" id="MBB3891314.1"/>
    </source>
</evidence>
<dbReference type="PANTHER" id="PTHR13887:SF56">
    <property type="entry name" value="THIOREDOXIN-LIKE REDUCTASE RV2466C"/>
    <property type="match status" value="1"/>
</dbReference>
<dbReference type="InterPro" id="IPR036249">
    <property type="entry name" value="Thioredoxin-like_sf"/>
</dbReference>
<evidence type="ECO:0000256" key="2">
    <source>
        <dbReference type="ARBA" id="ARBA00005791"/>
    </source>
</evidence>
<protein>
    <submittedName>
        <fullName evidence="5">Protein-disulfide isomerase</fullName>
    </submittedName>
</protein>
<proteinExistence type="inferred from homology"/>
<reference evidence="5 6" key="1">
    <citation type="submission" date="2020-08" db="EMBL/GenBank/DDBJ databases">
        <title>Genomic Encyclopedia of Type Strains, Phase IV (KMG-IV): sequencing the most valuable type-strain genomes for metagenomic binning, comparative biology and taxonomic classification.</title>
        <authorList>
            <person name="Goeker M."/>
        </authorList>
    </citation>
    <scope>NUCLEOTIDE SEQUENCE [LARGE SCALE GENOMIC DNA]</scope>
    <source>
        <strain evidence="5 6">DSM 21793</strain>
    </source>
</reference>
<evidence type="ECO:0000256" key="1">
    <source>
        <dbReference type="ARBA" id="ARBA00003565"/>
    </source>
</evidence>
<sequence length="204" mass="21414">MRQPNRRIAVAAFGALALCAGSALAAPAALPDDMTLGDPKAKVKLVEYASLSCSHCATFNNQVFPAFKKKYIDTGKVHYTLREILTPPAQVAAAGFITARCAGKDKYFTVVDAVFRGHDEMVKTGDARAVLVGAAKAGGMSEAQFEACLSDESALEALNARVARNAKQGEISGTPTFVFNGKKVKEGEMTAAELDAAVAAASKR</sequence>
<dbReference type="PANTHER" id="PTHR13887">
    <property type="entry name" value="GLUTATHIONE S-TRANSFERASE KAPPA"/>
    <property type="match status" value="1"/>
</dbReference>
<dbReference type="GO" id="GO:0016853">
    <property type="term" value="F:isomerase activity"/>
    <property type="evidence" value="ECO:0007669"/>
    <property type="project" value="UniProtKB-KW"/>
</dbReference>
<accession>A0A839ZZ43</accession>
<dbReference type="RefSeq" id="WP_183772062.1">
    <property type="nucleotide sequence ID" value="NZ_JACIDK010000002.1"/>
</dbReference>
<organism evidence="5 6">
    <name type="scientific">Phenylobacterium haematophilum</name>
    <dbReference type="NCBI Taxonomy" id="98513"/>
    <lineage>
        <taxon>Bacteria</taxon>
        <taxon>Pseudomonadati</taxon>
        <taxon>Pseudomonadota</taxon>
        <taxon>Alphaproteobacteria</taxon>
        <taxon>Caulobacterales</taxon>
        <taxon>Caulobacteraceae</taxon>
        <taxon>Phenylobacterium</taxon>
    </lineage>
</organism>
<keyword evidence="5" id="KW-0413">Isomerase</keyword>
<dbReference type="EMBL" id="JACIDK010000002">
    <property type="protein sequence ID" value="MBB3891314.1"/>
    <property type="molecule type" value="Genomic_DNA"/>
</dbReference>